<protein>
    <submittedName>
        <fullName evidence="1">Uncharacterized protein</fullName>
    </submittedName>
</protein>
<keyword evidence="2" id="KW-1185">Reference proteome</keyword>
<gene>
    <name evidence="1" type="ORF">OEG84_21820</name>
</gene>
<dbReference type="RefSeq" id="WP_267655703.1">
    <property type="nucleotide sequence ID" value="NZ_JAOVZR010000001.1"/>
</dbReference>
<dbReference type="Proteomes" id="UP001073227">
    <property type="component" value="Unassembled WGS sequence"/>
</dbReference>
<comment type="caution">
    <text evidence="1">The sequence shown here is derived from an EMBL/GenBank/DDBJ whole genome shotgun (WGS) entry which is preliminary data.</text>
</comment>
<reference evidence="1" key="1">
    <citation type="submission" date="2022-10" db="EMBL/GenBank/DDBJ databases">
        <title>Hoeflea sp. G2-23, isolated from marine algae.</title>
        <authorList>
            <person name="Kristyanto S."/>
            <person name="Kim J.M."/>
            <person name="Jeon C.O."/>
        </authorList>
    </citation>
    <scope>NUCLEOTIDE SEQUENCE</scope>
    <source>
        <strain evidence="1">G2-23</strain>
    </source>
</reference>
<proteinExistence type="predicted"/>
<sequence length="72" mass="7753">MGAEITPKCPVSSEVFAQRETGTIIRIGGEPMIGTAVVMAGFYQALQFQGSAKCDLEKFASCAYFGWQLARS</sequence>
<organism evidence="1 2">
    <name type="scientific">Hoeflea algicola</name>
    <dbReference type="NCBI Taxonomy" id="2983763"/>
    <lineage>
        <taxon>Bacteria</taxon>
        <taxon>Pseudomonadati</taxon>
        <taxon>Pseudomonadota</taxon>
        <taxon>Alphaproteobacteria</taxon>
        <taxon>Hyphomicrobiales</taxon>
        <taxon>Rhizobiaceae</taxon>
        <taxon>Hoeflea</taxon>
    </lineage>
</organism>
<name>A0ABT3ZEV1_9HYPH</name>
<evidence type="ECO:0000313" key="1">
    <source>
        <dbReference type="EMBL" id="MCY0150269.1"/>
    </source>
</evidence>
<dbReference type="EMBL" id="JAOVZR010000001">
    <property type="protein sequence ID" value="MCY0150269.1"/>
    <property type="molecule type" value="Genomic_DNA"/>
</dbReference>
<accession>A0ABT3ZEV1</accession>
<evidence type="ECO:0000313" key="2">
    <source>
        <dbReference type="Proteomes" id="UP001073227"/>
    </source>
</evidence>